<accession>A0A5C3QHR7</accession>
<feature type="region of interest" description="Disordered" evidence="2">
    <location>
        <begin position="123"/>
        <end position="148"/>
    </location>
</feature>
<feature type="coiled-coil region" evidence="1">
    <location>
        <begin position="62"/>
        <end position="89"/>
    </location>
</feature>
<reference evidence="3 4" key="1">
    <citation type="journal article" date="2019" name="Nat. Ecol. Evol.">
        <title>Megaphylogeny resolves global patterns of mushroom evolution.</title>
        <authorList>
            <person name="Varga T."/>
            <person name="Krizsan K."/>
            <person name="Foldi C."/>
            <person name="Dima B."/>
            <person name="Sanchez-Garcia M."/>
            <person name="Sanchez-Ramirez S."/>
            <person name="Szollosi G.J."/>
            <person name="Szarkandi J.G."/>
            <person name="Papp V."/>
            <person name="Albert L."/>
            <person name="Andreopoulos W."/>
            <person name="Angelini C."/>
            <person name="Antonin V."/>
            <person name="Barry K.W."/>
            <person name="Bougher N.L."/>
            <person name="Buchanan P."/>
            <person name="Buyck B."/>
            <person name="Bense V."/>
            <person name="Catcheside P."/>
            <person name="Chovatia M."/>
            <person name="Cooper J."/>
            <person name="Damon W."/>
            <person name="Desjardin D."/>
            <person name="Finy P."/>
            <person name="Geml J."/>
            <person name="Haridas S."/>
            <person name="Hughes K."/>
            <person name="Justo A."/>
            <person name="Karasinski D."/>
            <person name="Kautmanova I."/>
            <person name="Kiss B."/>
            <person name="Kocsube S."/>
            <person name="Kotiranta H."/>
            <person name="LaButti K.M."/>
            <person name="Lechner B.E."/>
            <person name="Liimatainen K."/>
            <person name="Lipzen A."/>
            <person name="Lukacs Z."/>
            <person name="Mihaltcheva S."/>
            <person name="Morgado L.N."/>
            <person name="Niskanen T."/>
            <person name="Noordeloos M.E."/>
            <person name="Ohm R.A."/>
            <person name="Ortiz-Santana B."/>
            <person name="Ovrebo C."/>
            <person name="Racz N."/>
            <person name="Riley R."/>
            <person name="Savchenko A."/>
            <person name="Shiryaev A."/>
            <person name="Soop K."/>
            <person name="Spirin V."/>
            <person name="Szebenyi C."/>
            <person name="Tomsovsky M."/>
            <person name="Tulloss R.E."/>
            <person name="Uehling J."/>
            <person name="Grigoriev I.V."/>
            <person name="Vagvolgyi C."/>
            <person name="Papp T."/>
            <person name="Martin F.M."/>
            <person name="Miettinen O."/>
            <person name="Hibbett D.S."/>
            <person name="Nagy L.G."/>
        </authorList>
    </citation>
    <scope>NUCLEOTIDE SEQUENCE [LARGE SCALE GENOMIC DNA]</scope>
    <source>
        <strain evidence="3 4">CBS 309.79</strain>
    </source>
</reference>
<evidence type="ECO:0000313" key="4">
    <source>
        <dbReference type="Proteomes" id="UP000305067"/>
    </source>
</evidence>
<feature type="region of interest" description="Disordered" evidence="2">
    <location>
        <begin position="1"/>
        <end position="27"/>
    </location>
</feature>
<evidence type="ECO:0000256" key="1">
    <source>
        <dbReference type="SAM" id="Coils"/>
    </source>
</evidence>
<dbReference type="STRING" id="1884261.A0A5C3QHR7"/>
<dbReference type="EMBL" id="ML178824">
    <property type="protein sequence ID" value="TFL01613.1"/>
    <property type="molecule type" value="Genomic_DNA"/>
</dbReference>
<organism evidence="3 4">
    <name type="scientific">Pterulicium gracile</name>
    <dbReference type="NCBI Taxonomy" id="1884261"/>
    <lineage>
        <taxon>Eukaryota</taxon>
        <taxon>Fungi</taxon>
        <taxon>Dikarya</taxon>
        <taxon>Basidiomycota</taxon>
        <taxon>Agaricomycotina</taxon>
        <taxon>Agaricomycetes</taxon>
        <taxon>Agaricomycetidae</taxon>
        <taxon>Agaricales</taxon>
        <taxon>Pleurotineae</taxon>
        <taxon>Pterulaceae</taxon>
        <taxon>Pterulicium</taxon>
    </lineage>
</organism>
<keyword evidence="4" id="KW-1185">Reference proteome</keyword>
<evidence type="ECO:0000256" key="2">
    <source>
        <dbReference type="SAM" id="MobiDB-lite"/>
    </source>
</evidence>
<gene>
    <name evidence="3" type="ORF">BDV98DRAFT_567244</name>
</gene>
<protein>
    <submittedName>
        <fullName evidence="3">Uncharacterized protein</fullName>
    </submittedName>
</protein>
<name>A0A5C3QHR7_9AGAR</name>
<keyword evidence="1" id="KW-0175">Coiled coil</keyword>
<proteinExistence type="predicted"/>
<dbReference type="Proteomes" id="UP000305067">
    <property type="component" value="Unassembled WGS sequence"/>
</dbReference>
<dbReference type="AlphaFoldDB" id="A0A5C3QHR7"/>
<sequence length="148" mass="16936">MDSGSNTGTNTPVPPPTASTSKPTKVKESAFIAKPTLVVRSTKYKEKFNAMKEKYERVNGIHDAHQKELDTAKEKLRLLQEENNLLLDAIHHSLEYEPSIANNLRVIYEEDRREKWIRDHPEEYQRLQSQQSGDVDMDVMPASAEQVS</sequence>
<feature type="compositionally biased region" description="Low complexity" evidence="2">
    <location>
        <begin position="1"/>
        <end position="11"/>
    </location>
</feature>
<dbReference type="OrthoDB" id="2442602at2759"/>
<evidence type="ECO:0000313" key="3">
    <source>
        <dbReference type="EMBL" id="TFL01613.1"/>
    </source>
</evidence>